<keyword evidence="2" id="KW-1185">Reference proteome</keyword>
<evidence type="ECO:0000313" key="1">
    <source>
        <dbReference type="EMBL" id="OJT14941.1"/>
    </source>
</evidence>
<sequence>MAAQQPAYLGMGIPSEPHAALRAPLNSDLRFRAHTGRVRGGAAESRATLCGGVGGKQHVGVGGARNPSSTIARHSSGLVGVVHGHGHSQCSQSLGLKGGERPGTPRGRCSVSFAGDVSVSDGRGCEEAYGLWGLRE</sequence>
<organism evidence="1 2">
    <name type="scientific">Trametes pubescens</name>
    <name type="common">White-rot fungus</name>
    <dbReference type="NCBI Taxonomy" id="154538"/>
    <lineage>
        <taxon>Eukaryota</taxon>
        <taxon>Fungi</taxon>
        <taxon>Dikarya</taxon>
        <taxon>Basidiomycota</taxon>
        <taxon>Agaricomycotina</taxon>
        <taxon>Agaricomycetes</taxon>
        <taxon>Polyporales</taxon>
        <taxon>Polyporaceae</taxon>
        <taxon>Trametes</taxon>
    </lineage>
</organism>
<reference evidence="1 2" key="1">
    <citation type="submission" date="2016-10" db="EMBL/GenBank/DDBJ databases">
        <title>Genome sequence of the basidiomycete white-rot fungus Trametes pubescens.</title>
        <authorList>
            <person name="Makela M.R."/>
            <person name="Granchi Z."/>
            <person name="Peng M."/>
            <person name="De Vries R.P."/>
            <person name="Grigoriev I."/>
            <person name="Riley R."/>
            <person name="Hilden K."/>
        </authorList>
    </citation>
    <scope>NUCLEOTIDE SEQUENCE [LARGE SCALE GENOMIC DNA]</scope>
    <source>
        <strain evidence="1 2">FBCC735</strain>
    </source>
</reference>
<gene>
    <name evidence="1" type="ORF">TRAPUB_8511</name>
</gene>
<proteinExistence type="predicted"/>
<dbReference type="EMBL" id="MNAD01000217">
    <property type="protein sequence ID" value="OJT14941.1"/>
    <property type="molecule type" value="Genomic_DNA"/>
</dbReference>
<comment type="caution">
    <text evidence="1">The sequence shown here is derived from an EMBL/GenBank/DDBJ whole genome shotgun (WGS) entry which is preliminary data.</text>
</comment>
<accession>A0A1M2W514</accession>
<dbReference type="Proteomes" id="UP000184267">
    <property type="component" value="Unassembled WGS sequence"/>
</dbReference>
<dbReference type="AlphaFoldDB" id="A0A1M2W514"/>
<evidence type="ECO:0000313" key="2">
    <source>
        <dbReference type="Proteomes" id="UP000184267"/>
    </source>
</evidence>
<protein>
    <submittedName>
        <fullName evidence="1">Uncharacterized protein</fullName>
    </submittedName>
</protein>
<name>A0A1M2W514_TRAPU</name>